<reference evidence="1" key="1">
    <citation type="submission" date="2022-06" db="EMBL/GenBank/DDBJ databases">
        <authorList>
            <person name="Sun Q."/>
        </authorList>
    </citation>
    <scope>NUCLEOTIDE SEQUENCE</scope>
    <source>
        <strain evidence="1">S101</strain>
    </source>
</reference>
<evidence type="ECO:0000313" key="1">
    <source>
        <dbReference type="EMBL" id="MCO5955624.1"/>
    </source>
</evidence>
<accession>A0AAJ1F636</accession>
<dbReference type="AlphaFoldDB" id="A0AAJ1F636"/>
<comment type="caution">
    <text evidence="1">The sequence shown here is derived from an EMBL/GenBank/DDBJ whole genome shotgun (WGS) entry which is preliminary data.</text>
</comment>
<protein>
    <submittedName>
        <fullName evidence="1">Uncharacterized protein</fullName>
    </submittedName>
</protein>
<dbReference type="Proteomes" id="UP001155380">
    <property type="component" value="Unassembled WGS sequence"/>
</dbReference>
<dbReference type="EMBL" id="JAMXLX010000001">
    <property type="protein sequence ID" value="MCO5955624.1"/>
    <property type="molecule type" value="Genomic_DNA"/>
</dbReference>
<sequence>MIRKVLRFVVGALAFVGLLNIGLWAHARFSGETPEYVTDLPSPDGQYKAVLATWGGGGAISPYCYERLTVVSVKASQEEMIASDNMVFESECTTGGSPSITWQGNDTLQVGFALSESYAAPSTIKFRRKDASGRIAIKFEILR</sequence>
<proteinExistence type="predicted"/>
<evidence type="ECO:0000313" key="2">
    <source>
        <dbReference type="Proteomes" id="UP001155380"/>
    </source>
</evidence>
<gene>
    <name evidence="1" type="ORF">NBH21_02460</name>
</gene>
<organism evidence="1 2">
    <name type="scientific">Ciceribacter sichuanensis</name>
    <dbReference type="NCBI Taxonomy" id="2949647"/>
    <lineage>
        <taxon>Bacteria</taxon>
        <taxon>Pseudomonadati</taxon>
        <taxon>Pseudomonadota</taxon>
        <taxon>Alphaproteobacteria</taxon>
        <taxon>Hyphomicrobiales</taxon>
        <taxon>Rhizobiaceae</taxon>
        <taxon>Ciceribacter</taxon>
    </lineage>
</organism>
<name>A0AAJ1F636_9HYPH</name>
<dbReference type="RefSeq" id="WP_250912369.1">
    <property type="nucleotide sequence ID" value="NZ_JAMXLX010000001.1"/>
</dbReference>